<name>A0A175VU88_9PEZI</name>
<comment type="caution">
    <text evidence="1">The sequence shown here is derived from an EMBL/GenBank/DDBJ whole genome shotgun (WGS) entry which is preliminary data.</text>
</comment>
<gene>
    <name evidence="1" type="ORF">MMYC01_208921</name>
</gene>
<evidence type="ECO:0000313" key="2">
    <source>
        <dbReference type="Proteomes" id="UP000078237"/>
    </source>
</evidence>
<accession>A0A175VU88</accession>
<evidence type="ECO:0000313" key="1">
    <source>
        <dbReference type="EMBL" id="KXX75076.1"/>
    </source>
</evidence>
<dbReference type="Proteomes" id="UP000078237">
    <property type="component" value="Unassembled WGS sequence"/>
</dbReference>
<dbReference type="VEuPathDB" id="FungiDB:MMYC01_208921"/>
<dbReference type="EMBL" id="LCTW02000296">
    <property type="protein sequence ID" value="KXX75076.1"/>
    <property type="molecule type" value="Genomic_DNA"/>
</dbReference>
<dbReference type="AlphaFoldDB" id="A0A175VU88"/>
<protein>
    <submittedName>
        <fullName evidence="1">Uncharacterized protein</fullName>
    </submittedName>
</protein>
<reference evidence="1 2" key="1">
    <citation type="journal article" date="2016" name="Genome Announc.">
        <title>Genome Sequence of Madurella mycetomatis mm55, Isolated from a Human Mycetoma Case in Sudan.</title>
        <authorList>
            <person name="Smit S."/>
            <person name="Derks M.F."/>
            <person name="Bervoets S."/>
            <person name="Fahal A."/>
            <person name="van Leeuwen W."/>
            <person name="van Belkum A."/>
            <person name="van de Sande W.W."/>
        </authorList>
    </citation>
    <scope>NUCLEOTIDE SEQUENCE [LARGE SCALE GENOMIC DNA]</scope>
    <source>
        <strain evidence="2">mm55</strain>
    </source>
</reference>
<keyword evidence="2" id="KW-1185">Reference proteome</keyword>
<proteinExistence type="predicted"/>
<organism evidence="1 2">
    <name type="scientific">Madurella mycetomatis</name>
    <dbReference type="NCBI Taxonomy" id="100816"/>
    <lineage>
        <taxon>Eukaryota</taxon>
        <taxon>Fungi</taxon>
        <taxon>Dikarya</taxon>
        <taxon>Ascomycota</taxon>
        <taxon>Pezizomycotina</taxon>
        <taxon>Sordariomycetes</taxon>
        <taxon>Sordariomycetidae</taxon>
        <taxon>Sordariales</taxon>
        <taxon>Sordariales incertae sedis</taxon>
        <taxon>Madurella</taxon>
    </lineage>
</organism>
<sequence>MLLLVVTADASTALVLFDTAFETAWEKLHSQVRELIAGRDWDSVENVQIGRTPDGHWVELSLSLEELPNVTMWRQMYLPLDHGVIYLLDQADARLSSEDVGWWKRR</sequence>